<dbReference type="InterPro" id="IPR040521">
    <property type="entry name" value="KDZ"/>
</dbReference>
<evidence type="ECO:0000313" key="1">
    <source>
        <dbReference type="EMBL" id="KAJ7092067.1"/>
    </source>
</evidence>
<evidence type="ECO:0008006" key="3">
    <source>
        <dbReference type="Google" id="ProtNLM"/>
    </source>
</evidence>
<feature type="non-terminal residue" evidence="1">
    <location>
        <position position="1"/>
    </location>
</feature>
<proteinExistence type="predicted"/>
<dbReference type="Pfam" id="PF18758">
    <property type="entry name" value="KDZ"/>
    <property type="match status" value="1"/>
</dbReference>
<organism evidence="1 2">
    <name type="scientific">Mycena belliarum</name>
    <dbReference type="NCBI Taxonomy" id="1033014"/>
    <lineage>
        <taxon>Eukaryota</taxon>
        <taxon>Fungi</taxon>
        <taxon>Dikarya</taxon>
        <taxon>Basidiomycota</taxon>
        <taxon>Agaricomycotina</taxon>
        <taxon>Agaricomycetes</taxon>
        <taxon>Agaricomycetidae</taxon>
        <taxon>Agaricales</taxon>
        <taxon>Marasmiineae</taxon>
        <taxon>Mycenaceae</taxon>
        <taxon>Mycena</taxon>
    </lineage>
</organism>
<dbReference type="AlphaFoldDB" id="A0AAD6U5X3"/>
<sequence length="700" mass="79151">VDKRVQEALGRNTPNWRLKNACPACMYKLEGEESLLIPLLVTIDGNNSLKRFWRREREEVLEDGSSVPGTSKERLDSRVPGGDYYLPREEVDRWAKEGLEDMMKGFIADDGWVEEDDGCTERWQNMREDVTSRAYGMYDETGFFPALCRHSFVLIAVDMVKSGELAKYGFAITNHLLRVLGELGQGYDIGCKYAKMVRAHPGLSKLAADTNFRSLVGAFHGSGHQRECQLKNLSTYVEGVGTEDLETCESFFSKSNALAPTTRYATAFHRKQAITAYLRHADIFDAYQGLSGVLCSKYRRALRTKATLPALEETMVQLRVESRAVFETWLEKEKQFLRTLSKEPLQETLEMEYYQKLVNLQHHECLRLPNAAAPTDAAGYQRAAKETRAIETQRRHAMERAAKALEAAQELEARLDTERWTPGSEKWEAAATMAGRRRYQRALDDLEGLIIARMFELYKVNMAGTGYKLRKHIAKALQARSKAVKAAIERYNAAADAMTPPKDHLSWEQVVEYAFLADFDLLREGREDIRGEPWALPSGRAAMDQHYKLLRADEEIKRLNIEIRRFVTLMVDEEAFLLHHEERLVAESKPGLAHQVGRHRMERARFNVLHMVSLGKLSTEKGFTGSISPGVSVCKERHARIAPSEGDVEMHPVPVTAAPRAPPEEHVDDAEGFDDGGESGELTDAFLHIMRITNDVPAAS</sequence>
<accession>A0AAD6U5X3</accession>
<dbReference type="Proteomes" id="UP001222325">
    <property type="component" value="Unassembled WGS sequence"/>
</dbReference>
<keyword evidence="2" id="KW-1185">Reference proteome</keyword>
<comment type="caution">
    <text evidence="1">The sequence shown here is derived from an EMBL/GenBank/DDBJ whole genome shotgun (WGS) entry which is preliminary data.</text>
</comment>
<reference evidence="1" key="1">
    <citation type="submission" date="2023-03" db="EMBL/GenBank/DDBJ databases">
        <title>Massive genome expansion in bonnet fungi (Mycena s.s.) driven by repeated elements and novel gene families across ecological guilds.</title>
        <authorList>
            <consortium name="Lawrence Berkeley National Laboratory"/>
            <person name="Harder C.B."/>
            <person name="Miyauchi S."/>
            <person name="Viragh M."/>
            <person name="Kuo A."/>
            <person name="Thoen E."/>
            <person name="Andreopoulos B."/>
            <person name="Lu D."/>
            <person name="Skrede I."/>
            <person name="Drula E."/>
            <person name="Henrissat B."/>
            <person name="Morin E."/>
            <person name="Kohler A."/>
            <person name="Barry K."/>
            <person name="LaButti K."/>
            <person name="Morin E."/>
            <person name="Salamov A."/>
            <person name="Lipzen A."/>
            <person name="Mereny Z."/>
            <person name="Hegedus B."/>
            <person name="Baldrian P."/>
            <person name="Stursova M."/>
            <person name="Weitz H."/>
            <person name="Taylor A."/>
            <person name="Grigoriev I.V."/>
            <person name="Nagy L.G."/>
            <person name="Martin F."/>
            <person name="Kauserud H."/>
        </authorList>
    </citation>
    <scope>NUCLEOTIDE SEQUENCE</scope>
    <source>
        <strain evidence="1">CBHHK173m</strain>
    </source>
</reference>
<dbReference type="EMBL" id="JARJCN010000019">
    <property type="protein sequence ID" value="KAJ7092067.1"/>
    <property type="molecule type" value="Genomic_DNA"/>
</dbReference>
<name>A0AAD6U5X3_9AGAR</name>
<protein>
    <recommendedName>
        <fullName evidence="3">Transposase</fullName>
    </recommendedName>
</protein>
<gene>
    <name evidence="1" type="ORF">B0H15DRAFT_777847</name>
</gene>
<evidence type="ECO:0000313" key="2">
    <source>
        <dbReference type="Proteomes" id="UP001222325"/>
    </source>
</evidence>
<dbReference type="PANTHER" id="PTHR33096">
    <property type="entry name" value="CXC2 DOMAIN-CONTAINING PROTEIN"/>
    <property type="match status" value="1"/>
</dbReference>
<dbReference type="PANTHER" id="PTHR33096:SF1">
    <property type="entry name" value="CXC1-LIKE CYSTEINE CLUSTER ASSOCIATED WITH KDZ TRANSPOSASES DOMAIN-CONTAINING PROTEIN"/>
    <property type="match status" value="1"/>
</dbReference>